<evidence type="ECO:0000313" key="1">
    <source>
        <dbReference type="EMBL" id="KAJ9122380.1"/>
    </source>
</evidence>
<evidence type="ECO:0000313" key="2">
    <source>
        <dbReference type="Proteomes" id="UP001243375"/>
    </source>
</evidence>
<accession>A0ACC2XEB5</accession>
<name>A0ACC2XEB5_9TREE</name>
<gene>
    <name evidence="1" type="ORF">QFC22_001802</name>
</gene>
<comment type="caution">
    <text evidence="1">The sequence shown here is derived from an EMBL/GenBank/DDBJ whole genome shotgun (WGS) entry which is preliminary data.</text>
</comment>
<keyword evidence="2" id="KW-1185">Reference proteome</keyword>
<sequence>MLRTRLSSSALRARAQTSLQTTAIHPPIPATPARYAQISQRGLASAVLLSSRENWQSKTVKNLKEALAQRSLPVSGPKKALVSRLEEYEAQSNLSTATSSAYARNTSTTAKARHISSSAVHNAEASNPASDVDPADSGTPKVQVLTDSEVNIQNVAKVEEADPSTVPGVPEEKAQIIEPEQPAYIGAVNMPAYEQVEEQLAIPPFLPDNFASKAEDSMAPPAPDPDANSTPKVIAISADAAENARHSLHETVTNLSSDVSEKAEEAVEDVKEAADKASKDFPPLSEVLSSVQIPSVPLGYITSGLKMPALKGGEEFKGVDRPLNSEERRGAYLLFGILVGGFLLGGGKKKHEEHEEHESEKKDEEKKQ</sequence>
<reference evidence="1" key="1">
    <citation type="submission" date="2023-04" db="EMBL/GenBank/DDBJ databases">
        <title>Draft Genome sequencing of Naganishia species isolated from polar environments using Oxford Nanopore Technology.</title>
        <authorList>
            <person name="Leo P."/>
            <person name="Venkateswaran K."/>
        </authorList>
    </citation>
    <scope>NUCLEOTIDE SEQUENCE</scope>
    <source>
        <strain evidence="1">MNA-CCFEE 5425</strain>
    </source>
</reference>
<proteinExistence type="predicted"/>
<organism evidence="1 2">
    <name type="scientific">Naganishia vaughanmartiniae</name>
    <dbReference type="NCBI Taxonomy" id="1424756"/>
    <lineage>
        <taxon>Eukaryota</taxon>
        <taxon>Fungi</taxon>
        <taxon>Dikarya</taxon>
        <taxon>Basidiomycota</taxon>
        <taxon>Agaricomycotina</taxon>
        <taxon>Tremellomycetes</taxon>
        <taxon>Filobasidiales</taxon>
        <taxon>Filobasidiaceae</taxon>
        <taxon>Naganishia</taxon>
    </lineage>
</organism>
<protein>
    <submittedName>
        <fullName evidence="1">Uncharacterized protein</fullName>
    </submittedName>
</protein>
<dbReference type="EMBL" id="JASBWU010000004">
    <property type="protein sequence ID" value="KAJ9122380.1"/>
    <property type="molecule type" value="Genomic_DNA"/>
</dbReference>
<dbReference type="Proteomes" id="UP001243375">
    <property type="component" value="Unassembled WGS sequence"/>
</dbReference>